<protein>
    <recommendedName>
        <fullName evidence="1">Sdz-33 F-box domain-containing protein</fullName>
    </recommendedName>
</protein>
<evidence type="ECO:0000259" key="1">
    <source>
        <dbReference type="Pfam" id="PF07735"/>
    </source>
</evidence>
<dbReference type="PANTHER" id="PTHR22899:SF0">
    <property type="entry name" value="F-BOX ASSOCIATED DOMAIN-CONTAINING PROTEIN-RELATED"/>
    <property type="match status" value="1"/>
</dbReference>
<reference evidence="2" key="1">
    <citation type="submission" date="2007-07" db="EMBL/GenBank/DDBJ databases">
        <title>PCAP assembly of the Caenorhabditis remanei genome.</title>
        <authorList>
            <consortium name="The Caenorhabditis remanei Sequencing Consortium"/>
            <person name="Wilson R.K."/>
        </authorList>
    </citation>
    <scope>NUCLEOTIDE SEQUENCE [LARGE SCALE GENOMIC DNA]</scope>
    <source>
        <strain evidence="2">PB4641</strain>
    </source>
</reference>
<evidence type="ECO:0000313" key="3">
    <source>
        <dbReference type="Proteomes" id="UP000008281"/>
    </source>
</evidence>
<dbReference type="InParanoid" id="E3LHM3"/>
<dbReference type="Proteomes" id="UP000008281">
    <property type="component" value="Unassembled WGS sequence"/>
</dbReference>
<dbReference type="AlphaFoldDB" id="E3LHM3"/>
<accession>E3LHM3</accession>
<sequence>MFIFPRGHSRRVVVPSRGLSSYRATIYSWFIVILSPICRVSRSPSTVPDSDIFSLIPHSYFFLLYLEMTTGFPLFRRPDYFDSLDLELRADNSFKTFYLNDLWVTNAKMFELHDVTIKLKDLNRFFKLWMKRMCNPRLEHFQVRIPDKASKDIILEGLNAVQVSLETKRAFPVLRKVEQLTEERITAEFDITRADGRTATVRFGKGYRSDYISFYIWPGSTYDTSLLESLVMSMVPYFPDFYDIEDFNSLNNSYGSTDGETKEAYKHIMSKLETKVQR</sequence>
<dbReference type="HOGENOM" id="CLU_1001980_0_0_1"/>
<dbReference type="InterPro" id="IPR012885">
    <property type="entry name" value="F-box_Sdz-33"/>
</dbReference>
<name>E3LHM3_CAERE</name>
<dbReference type="InterPro" id="IPR053222">
    <property type="entry name" value="Zygotic_Embryogenesis-Asso"/>
</dbReference>
<keyword evidence="3" id="KW-1185">Reference proteome</keyword>
<dbReference type="Pfam" id="PF07735">
    <property type="entry name" value="FBA_2"/>
    <property type="match status" value="1"/>
</dbReference>
<organism evidence="3">
    <name type="scientific">Caenorhabditis remanei</name>
    <name type="common">Caenorhabditis vulgaris</name>
    <dbReference type="NCBI Taxonomy" id="31234"/>
    <lineage>
        <taxon>Eukaryota</taxon>
        <taxon>Metazoa</taxon>
        <taxon>Ecdysozoa</taxon>
        <taxon>Nematoda</taxon>
        <taxon>Chromadorea</taxon>
        <taxon>Rhabditida</taxon>
        <taxon>Rhabditina</taxon>
        <taxon>Rhabditomorpha</taxon>
        <taxon>Rhabditoidea</taxon>
        <taxon>Rhabditidae</taxon>
        <taxon>Peloderinae</taxon>
        <taxon>Caenorhabditis</taxon>
    </lineage>
</organism>
<evidence type="ECO:0000313" key="2">
    <source>
        <dbReference type="EMBL" id="EFO95560.1"/>
    </source>
</evidence>
<gene>
    <name evidence="2" type="ORF">CRE_08805</name>
</gene>
<dbReference type="PANTHER" id="PTHR22899">
    <property type="entry name" value="CYCLIN-RELATED F-BOX FAMILY"/>
    <property type="match status" value="1"/>
</dbReference>
<proteinExistence type="predicted"/>
<dbReference type="EMBL" id="DS268409">
    <property type="protein sequence ID" value="EFO95560.1"/>
    <property type="molecule type" value="Genomic_DNA"/>
</dbReference>
<feature type="domain" description="Sdz-33 F-box" evidence="1">
    <location>
        <begin position="81"/>
        <end position="143"/>
    </location>
</feature>